<dbReference type="Gene3D" id="1.10.287.70">
    <property type="match status" value="1"/>
</dbReference>
<keyword evidence="11" id="KW-1185">Reference proteome</keyword>
<dbReference type="GO" id="GO:0005886">
    <property type="term" value="C:plasma membrane"/>
    <property type="evidence" value="ECO:0007669"/>
    <property type="project" value="UniProtKB-SubCell"/>
</dbReference>
<dbReference type="PANTHER" id="PTHR42643:SF30">
    <property type="entry name" value="IONOTROPIC RECEPTOR 40A-RELATED"/>
    <property type="match status" value="1"/>
</dbReference>
<keyword evidence="9" id="KW-0732">Signal</keyword>
<keyword evidence="7" id="KW-0325">Glycoprotein</keyword>
<evidence type="ECO:0000313" key="10">
    <source>
        <dbReference type="EMBL" id="KAJ9578162.1"/>
    </source>
</evidence>
<evidence type="ECO:0000256" key="7">
    <source>
        <dbReference type="ARBA" id="ARBA00023180"/>
    </source>
</evidence>
<keyword evidence="6" id="KW-0675">Receptor</keyword>
<proteinExistence type="predicted"/>
<dbReference type="InterPro" id="IPR052192">
    <property type="entry name" value="Insect_Ionotropic_Sensory_Rcpt"/>
</dbReference>
<comment type="caution">
    <text evidence="10">The sequence shown here is derived from an EMBL/GenBank/DDBJ whole genome shotgun (WGS) entry which is preliminary data.</text>
</comment>
<keyword evidence="4 8" id="KW-1133">Transmembrane helix</keyword>
<comment type="subcellular location">
    <subcellularLocation>
        <location evidence="1">Cell membrane</location>
        <topology evidence="1">Multi-pass membrane protein</topology>
    </subcellularLocation>
</comment>
<reference evidence="10" key="1">
    <citation type="journal article" date="2023" name="IScience">
        <title>Live-bearing cockroach genome reveals convergent evolutionary mechanisms linked to viviparity in insects and beyond.</title>
        <authorList>
            <person name="Fouks B."/>
            <person name="Harrison M.C."/>
            <person name="Mikhailova A.A."/>
            <person name="Marchal E."/>
            <person name="English S."/>
            <person name="Carruthers M."/>
            <person name="Jennings E.C."/>
            <person name="Chiamaka E.L."/>
            <person name="Frigard R.A."/>
            <person name="Pippel M."/>
            <person name="Attardo G.M."/>
            <person name="Benoit J.B."/>
            <person name="Bornberg-Bauer E."/>
            <person name="Tobe S.S."/>
        </authorList>
    </citation>
    <scope>NUCLEOTIDE SEQUENCE</scope>
    <source>
        <strain evidence="10">Stay&amp;Tobe</strain>
    </source>
</reference>
<feature type="transmembrane region" description="Helical" evidence="8">
    <location>
        <begin position="355"/>
        <end position="378"/>
    </location>
</feature>
<protein>
    <submittedName>
        <fullName evidence="10">Uncharacterized protein</fullName>
    </submittedName>
</protein>
<evidence type="ECO:0000313" key="11">
    <source>
        <dbReference type="Proteomes" id="UP001233999"/>
    </source>
</evidence>
<keyword evidence="2" id="KW-1003">Cell membrane</keyword>
<dbReference type="SUPFAM" id="SSF53850">
    <property type="entry name" value="Periplasmic binding protein-like II"/>
    <property type="match status" value="1"/>
</dbReference>
<keyword evidence="3 8" id="KW-0812">Transmembrane</keyword>
<reference evidence="10" key="2">
    <citation type="submission" date="2023-05" db="EMBL/GenBank/DDBJ databases">
        <authorList>
            <person name="Fouks B."/>
        </authorList>
    </citation>
    <scope>NUCLEOTIDE SEQUENCE</scope>
    <source>
        <strain evidence="10">Stay&amp;Tobe</strain>
        <tissue evidence="10">Testes</tissue>
    </source>
</reference>
<evidence type="ECO:0000256" key="3">
    <source>
        <dbReference type="ARBA" id="ARBA00022692"/>
    </source>
</evidence>
<keyword evidence="5 8" id="KW-0472">Membrane</keyword>
<dbReference type="Proteomes" id="UP001233999">
    <property type="component" value="Unassembled WGS sequence"/>
</dbReference>
<feature type="chain" id="PRO_5042221848" evidence="9">
    <location>
        <begin position="19"/>
        <end position="651"/>
    </location>
</feature>
<feature type="transmembrane region" description="Helical" evidence="8">
    <location>
        <begin position="415"/>
        <end position="435"/>
    </location>
</feature>
<organism evidence="10 11">
    <name type="scientific">Diploptera punctata</name>
    <name type="common">Pacific beetle cockroach</name>
    <dbReference type="NCBI Taxonomy" id="6984"/>
    <lineage>
        <taxon>Eukaryota</taxon>
        <taxon>Metazoa</taxon>
        <taxon>Ecdysozoa</taxon>
        <taxon>Arthropoda</taxon>
        <taxon>Hexapoda</taxon>
        <taxon>Insecta</taxon>
        <taxon>Pterygota</taxon>
        <taxon>Neoptera</taxon>
        <taxon>Polyneoptera</taxon>
        <taxon>Dictyoptera</taxon>
        <taxon>Blattodea</taxon>
        <taxon>Blaberoidea</taxon>
        <taxon>Blaberidae</taxon>
        <taxon>Diplopterinae</taxon>
        <taxon>Diploptera</taxon>
    </lineage>
</organism>
<evidence type="ECO:0000256" key="9">
    <source>
        <dbReference type="SAM" id="SignalP"/>
    </source>
</evidence>
<gene>
    <name evidence="10" type="ORF">L9F63_024977</name>
</gene>
<evidence type="ECO:0000256" key="1">
    <source>
        <dbReference type="ARBA" id="ARBA00004651"/>
    </source>
</evidence>
<sequence>MLKYIAIFITLSVSFAFADENEIYRHISKMVEQIMDGYLSPGKPVVVSVPTTFVNVTSQRDNLNLVNLVVETLHKVLNWPMLMSTSEFCNMLIDGKPFLLQSYIIFLSTDEDGFIFEDSLESQLDNLKECFPWNPRAKFIVLLPDIGNETSPSLALQIYDSLWASNKIENVLIIESYNGIEKQCNTSVISLYTGFPYQNDSCGEISEAISIAEFCVQRFTSVCNSVDLFPPKIPNSFKLCPLTISAVGPEPYVVLSNVSESVVRGLAVKFIRIAAQEMNFSIIFLEPQITMAQNSFINEILNVKGGISDVVVGALPLNIILTSYLDPTIPYIFDSLRWMVPCPKHLDRIRRLMKMFTLPAWSMMGFMLVLVSCVFWFVSEEICVFRSLSDCFYSAWAILIANSTPKMPKGSNLRVLLFFYICYCFAMCTIFQVFFTSYLVEPGYENGIDNFEQLLESGFPYGSVSSFSTLLATSDYKEPDRFKLKVDCTDITKCVKRILIDKDVSTLVSEYLPYYIASSNGMPIKSETICLLEGTAFSGAVSAWVAQGNPLQKQLNVILRRLLEGGFLDTYWSSLIYEIHLKNKLNEGENESDMYFVFSMYHLNSVFWMLTFGHTICFMVFLIELVIHKYLKYLTLRRNEIGRKTEMIGII</sequence>
<name>A0AAD7ZDG4_DIPPU</name>
<feature type="signal peptide" evidence="9">
    <location>
        <begin position="1"/>
        <end position="18"/>
    </location>
</feature>
<feature type="transmembrane region" description="Helical" evidence="8">
    <location>
        <begin position="606"/>
        <end position="627"/>
    </location>
</feature>
<dbReference type="PANTHER" id="PTHR42643">
    <property type="entry name" value="IONOTROPIC RECEPTOR 20A-RELATED"/>
    <property type="match status" value="1"/>
</dbReference>
<evidence type="ECO:0000256" key="2">
    <source>
        <dbReference type="ARBA" id="ARBA00022475"/>
    </source>
</evidence>
<evidence type="ECO:0000256" key="5">
    <source>
        <dbReference type="ARBA" id="ARBA00023136"/>
    </source>
</evidence>
<evidence type="ECO:0000256" key="8">
    <source>
        <dbReference type="SAM" id="Phobius"/>
    </source>
</evidence>
<accession>A0AAD7ZDG4</accession>
<dbReference type="AlphaFoldDB" id="A0AAD7ZDG4"/>
<dbReference type="EMBL" id="JASPKZ010008929">
    <property type="protein sequence ID" value="KAJ9578162.1"/>
    <property type="molecule type" value="Genomic_DNA"/>
</dbReference>
<evidence type="ECO:0000256" key="6">
    <source>
        <dbReference type="ARBA" id="ARBA00023170"/>
    </source>
</evidence>
<evidence type="ECO:0000256" key="4">
    <source>
        <dbReference type="ARBA" id="ARBA00022989"/>
    </source>
</evidence>